<dbReference type="EMBL" id="BK063064">
    <property type="protein sequence ID" value="DBA11621.1"/>
    <property type="molecule type" value="Genomic_DNA"/>
</dbReference>
<proteinExistence type="predicted"/>
<reference evidence="1" key="2">
    <citation type="submission" date="2023-01" db="EMBL/GenBank/DDBJ databases">
        <authorList>
            <person name="Rosani U."/>
            <person name="Delmont T.O."/>
            <person name="Gaia M."/>
            <person name="Krupovic M."/>
        </authorList>
    </citation>
    <scope>NUCLEOTIDE SEQUENCE</scope>
    <source>
        <strain evidence="1">MalacoHV4/Med/2018 155</strain>
    </source>
</reference>
<reference evidence="1" key="1">
    <citation type="journal article" date="2023" name="Front. Mar. Sci.">
        <title>Tracing the invertebrate herpesviruses in the global sequence datasets.</title>
        <authorList>
            <person name="Rosani U."/>
            <person name="Gaia M."/>
            <person name="Delmont T.O."/>
            <person name="Krupovic M."/>
        </authorList>
    </citation>
    <scope>NUCLEOTIDE SEQUENCE</scope>
    <source>
        <strain evidence="1">MalacoHV4/Med/2018 155</strain>
    </source>
</reference>
<accession>A0AA48P8X9</accession>
<organism evidence="1">
    <name type="scientific">Malaco herpesvirus 4</name>
    <dbReference type="NCBI Taxonomy" id="3031800"/>
    <lineage>
        <taxon>Viruses</taxon>
        <taxon>Duplodnaviria</taxon>
        <taxon>Heunggongvirae</taxon>
        <taxon>Peploviricota</taxon>
        <taxon>Herviviricetes</taxon>
        <taxon>Herpesvirales</taxon>
        <taxon>Malacoherpesviridae</taxon>
    </lineage>
</organism>
<name>A0AA48P8X9_9VIRU</name>
<sequence length="130" mass="13897">MYRCMASMYLCTVLNVSEMSRKTSALGRGEEVSVEEGKLVAIGAFSTCSIRSASSIVVCFKPYISAIRLEIQCQYSCGVTCLELSGVPVDCVGLLILRVSGLLMSTSRVGDGAVTFGRLLMGFWCVDVGS</sequence>
<evidence type="ECO:0000313" key="1">
    <source>
        <dbReference type="EMBL" id="DBA11621.1"/>
    </source>
</evidence>
<protein>
    <submittedName>
        <fullName evidence="1">ORF7</fullName>
    </submittedName>
</protein>